<dbReference type="GO" id="GO:0004867">
    <property type="term" value="F:serine-type endopeptidase inhibitor activity"/>
    <property type="evidence" value="ECO:0007669"/>
    <property type="project" value="InterPro"/>
</dbReference>
<dbReference type="PANTHER" id="PTHR11461">
    <property type="entry name" value="SERINE PROTEASE INHIBITOR, SERPIN"/>
    <property type="match status" value="1"/>
</dbReference>
<dbReference type="Proteomes" id="UP001208570">
    <property type="component" value="Unassembled WGS sequence"/>
</dbReference>
<dbReference type="EMBL" id="JAODUP010000136">
    <property type="protein sequence ID" value="KAK2160309.1"/>
    <property type="molecule type" value="Genomic_DNA"/>
</dbReference>
<accession>A0AAD9JVP7</accession>
<dbReference type="InterPro" id="IPR023796">
    <property type="entry name" value="Serpin_dom"/>
</dbReference>
<dbReference type="InterPro" id="IPR036186">
    <property type="entry name" value="Serpin_sf"/>
</dbReference>
<gene>
    <name evidence="4" type="ORF">LSH36_136g03032</name>
</gene>
<dbReference type="PANTHER" id="PTHR11461:SF211">
    <property type="entry name" value="GH10112P-RELATED"/>
    <property type="match status" value="1"/>
</dbReference>
<dbReference type="InterPro" id="IPR023795">
    <property type="entry name" value="Serpin_CS"/>
</dbReference>
<name>A0AAD9JVP7_9ANNE</name>
<dbReference type="SMART" id="SM00093">
    <property type="entry name" value="SERPIN"/>
    <property type="match status" value="1"/>
</dbReference>
<organism evidence="4 5">
    <name type="scientific">Paralvinella palmiformis</name>
    <dbReference type="NCBI Taxonomy" id="53620"/>
    <lineage>
        <taxon>Eukaryota</taxon>
        <taxon>Metazoa</taxon>
        <taxon>Spiralia</taxon>
        <taxon>Lophotrochozoa</taxon>
        <taxon>Annelida</taxon>
        <taxon>Polychaeta</taxon>
        <taxon>Sedentaria</taxon>
        <taxon>Canalipalpata</taxon>
        <taxon>Terebellida</taxon>
        <taxon>Terebelliformia</taxon>
        <taxon>Alvinellidae</taxon>
        <taxon>Paralvinella</taxon>
    </lineage>
</organism>
<evidence type="ECO:0000313" key="5">
    <source>
        <dbReference type="Proteomes" id="UP001208570"/>
    </source>
</evidence>
<feature type="domain" description="Serpin" evidence="3">
    <location>
        <begin position="26"/>
        <end position="388"/>
    </location>
</feature>
<evidence type="ECO:0000313" key="4">
    <source>
        <dbReference type="EMBL" id="KAK2160309.1"/>
    </source>
</evidence>
<dbReference type="InterPro" id="IPR000215">
    <property type="entry name" value="Serpin_fam"/>
</dbReference>
<dbReference type="Gene3D" id="3.30.497.10">
    <property type="entry name" value="Antithrombin, subunit I, domain 2"/>
    <property type="match status" value="1"/>
</dbReference>
<proteinExistence type="inferred from homology"/>
<dbReference type="Gene3D" id="2.30.39.10">
    <property type="entry name" value="Alpha-1-antitrypsin, domain 1"/>
    <property type="match status" value="1"/>
</dbReference>
<dbReference type="InterPro" id="IPR042178">
    <property type="entry name" value="Serpin_sf_1"/>
</dbReference>
<reference evidence="4" key="1">
    <citation type="journal article" date="2023" name="Mol. Biol. Evol.">
        <title>Third-Generation Sequencing Reveals the Adaptive Role of the Epigenome in Three Deep-Sea Polychaetes.</title>
        <authorList>
            <person name="Perez M."/>
            <person name="Aroh O."/>
            <person name="Sun Y."/>
            <person name="Lan Y."/>
            <person name="Juniper S.K."/>
            <person name="Young C.R."/>
            <person name="Angers B."/>
            <person name="Qian P.Y."/>
        </authorList>
    </citation>
    <scope>NUCLEOTIDE SEQUENCE</scope>
    <source>
        <strain evidence="4">P08H-3</strain>
    </source>
</reference>
<comment type="caution">
    <text evidence="4">The sequence shown here is derived from an EMBL/GenBank/DDBJ whole genome shotgun (WGS) entry which is preliminary data.</text>
</comment>
<dbReference type="PROSITE" id="PS00284">
    <property type="entry name" value="SERPIN"/>
    <property type="match status" value="1"/>
</dbReference>
<dbReference type="FunFam" id="3.30.497.10:FF:000001">
    <property type="entry name" value="Serine protease inhibitor"/>
    <property type="match status" value="1"/>
</dbReference>
<dbReference type="AlphaFoldDB" id="A0AAD9JVP7"/>
<protein>
    <recommendedName>
        <fullName evidence="3">Serpin domain-containing protein</fullName>
    </recommendedName>
</protein>
<keyword evidence="5" id="KW-1185">Reference proteome</keyword>
<dbReference type="SUPFAM" id="SSF56574">
    <property type="entry name" value="Serpins"/>
    <property type="match status" value="1"/>
</dbReference>
<comment type="similarity">
    <text evidence="1 2">Belongs to the serpin family.</text>
</comment>
<dbReference type="Pfam" id="PF00079">
    <property type="entry name" value="Serpin"/>
    <property type="match status" value="1"/>
</dbReference>
<dbReference type="InterPro" id="IPR042185">
    <property type="entry name" value="Serpin_sf_2"/>
</dbReference>
<evidence type="ECO:0000259" key="3">
    <source>
        <dbReference type="SMART" id="SM00093"/>
    </source>
</evidence>
<evidence type="ECO:0000256" key="1">
    <source>
        <dbReference type="ARBA" id="ARBA00009500"/>
    </source>
</evidence>
<sequence>MQNSPNKGPADTTVGHLVTANSAFAYNLYKQLGSSKENENLFFSPGSISVAMAMTYLGARGNTASEMQKVMMFGDVPDSEVHKSFGELLKAYKDTKNVTLHMANRLYADSSFKILQSYLADTKLHYEAELTQVNFVSEYEVARQIINQWVEEQTAEKIKDLLSSGTVNSNTKAVLVNAVYFKGNWDSKFKVESTKPATFTAIGGEEIPVQMMYQKDKYFYGRNPKLEAHAIELPYAGQSMSMIIVLPEKDKFMDFEKNFVIDDITNCEKSFHMVKRDVHLWLPKFKMEDSFSLGEHLVALGIRDLFDQGKANLSGLDKENSVFVSKVLHKSFVEVNEEGTEAAAATAAVMMLRMAVKEIHFKADHPFFFFIRENMTQSILFMGRLLKPQTEPIKEEL</sequence>
<evidence type="ECO:0000256" key="2">
    <source>
        <dbReference type="RuleBase" id="RU000411"/>
    </source>
</evidence>
<dbReference type="GO" id="GO:0005615">
    <property type="term" value="C:extracellular space"/>
    <property type="evidence" value="ECO:0007669"/>
    <property type="project" value="InterPro"/>
</dbReference>